<reference evidence="2 3" key="1">
    <citation type="submission" date="2024-09" db="EMBL/GenBank/DDBJ databases">
        <authorList>
            <person name="Sun Q."/>
            <person name="Mori K."/>
        </authorList>
    </citation>
    <scope>NUCLEOTIDE SEQUENCE [LARGE SCALE GENOMIC DNA]</scope>
    <source>
        <strain evidence="2 3">CCM 7228</strain>
    </source>
</reference>
<keyword evidence="1" id="KW-1133">Transmembrane helix</keyword>
<organism evidence="2 3">
    <name type="scientific">Metabacillus herbersteinensis</name>
    <dbReference type="NCBI Taxonomy" id="283816"/>
    <lineage>
        <taxon>Bacteria</taxon>
        <taxon>Bacillati</taxon>
        <taxon>Bacillota</taxon>
        <taxon>Bacilli</taxon>
        <taxon>Bacillales</taxon>
        <taxon>Bacillaceae</taxon>
        <taxon>Metabacillus</taxon>
    </lineage>
</organism>
<dbReference type="Pfam" id="PF08592">
    <property type="entry name" value="Anthrone_oxy"/>
    <property type="match status" value="1"/>
</dbReference>
<dbReference type="RefSeq" id="WP_378930310.1">
    <property type="nucleotide sequence ID" value="NZ_JBHLVO010000001.1"/>
</dbReference>
<protein>
    <submittedName>
        <fullName evidence="2">DUF1772 domain-containing protein</fullName>
    </submittedName>
</protein>
<name>A0ABV6G9R1_9BACI</name>
<dbReference type="InterPro" id="IPR013901">
    <property type="entry name" value="Anthrone_oxy"/>
</dbReference>
<feature type="transmembrane region" description="Helical" evidence="1">
    <location>
        <begin position="6"/>
        <end position="39"/>
    </location>
</feature>
<evidence type="ECO:0000313" key="2">
    <source>
        <dbReference type="EMBL" id="MFC0270416.1"/>
    </source>
</evidence>
<dbReference type="EMBL" id="JBHLVO010000001">
    <property type="protein sequence ID" value="MFC0270416.1"/>
    <property type="molecule type" value="Genomic_DNA"/>
</dbReference>
<keyword evidence="3" id="KW-1185">Reference proteome</keyword>
<accession>A0ABV6G9R1</accession>
<feature type="transmembrane region" description="Helical" evidence="1">
    <location>
        <begin position="88"/>
        <end position="110"/>
    </location>
</feature>
<keyword evidence="1" id="KW-0812">Transmembrane</keyword>
<feature type="transmembrane region" description="Helical" evidence="1">
    <location>
        <begin position="146"/>
        <end position="163"/>
    </location>
</feature>
<sequence>MMVEKVRLVIIILINIGIGLNAGLFFVFSTCIMTALSNIRSDKGISAMQAINIYMLNPFFAIVFGGTAFLCIILIVIELFYWNGLSSILILLGSSLFLIGTISVTMLFNVPLNDSLAKVRTDTSQSTIVWSNYLIQWTKWNHVRTIAALFSMLCFILGTLQLYK</sequence>
<feature type="transmembrane region" description="Helical" evidence="1">
    <location>
        <begin position="59"/>
        <end position="82"/>
    </location>
</feature>
<evidence type="ECO:0000313" key="3">
    <source>
        <dbReference type="Proteomes" id="UP001589854"/>
    </source>
</evidence>
<keyword evidence="1" id="KW-0472">Membrane</keyword>
<evidence type="ECO:0000256" key="1">
    <source>
        <dbReference type="SAM" id="Phobius"/>
    </source>
</evidence>
<comment type="caution">
    <text evidence="2">The sequence shown here is derived from an EMBL/GenBank/DDBJ whole genome shotgun (WGS) entry which is preliminary data.</text>
</comment>
<gene>
    <name evidence="2" type="ORF">ACFFIX_02945</name>
</gene>
<proteinExistence type="predicted"/>
<dbReference type="Proteomes" id="UP001589854">
    <property type="component" value="Unassembled WGS sequence"/>
</dbReference>